<evidence type="ECO:0000313" key="2">
    <source>
        <dbReference type="Proteomes" id="UP001056012"/>
    </source>
</evidence>
<dbReference type="VEuPathDB" id="FungiDB:yc1106_09146"/>
<gene>
    <name evidence="1" type="ORF">yc1106_09146</name>
</gene>
<dbReference type="EMBL" id="CP089280">
    <property type="protein sequence ID" value="USP81872.1"/>
    <property type="molecule type" value="Genomic_DNA"/>
</dbReference>
<reference evidence="1" key="1">
    <citation type="submission" date="2021-12" db="EMBL/GenBank/DDBJ databases">
        <title>Curvularia clavata genome.</title>
        <authorList>
            <person name="Cao Y."/>
        </authorList>
    </citation>
    <scope>NUCLEOTIDE SEQUENCE</scope>
    <source>
        <strain evidence="1">Yc1106</strain>
    </source>
</reference>
<protein>
    <submittedName>
        <fullName evidence="1">Uncharacterized protein</fullName>
    </submittedName>
</protein>
<accession>A0A9Q8ZH58</accession>
<sequence>MTSDISMNKAFSRLRWSIFEDISSIQVMDDPQSPNPNLSPFWGHAIATEPATNVPLTEIEFTSDDLDNYIECDYDYTAPDALLVKRADGGIVTISDVVEQLGPYFLSHKEAILLAKAVIADPGTTTVPYDGPKDDRRTLPANTRVFFDGTFLDITDPRKPWFPITFWVEGEDGDSIEDHWR</sequence>
<keyword evidence="2" id="KW-1185">Reference proteome</keyword>
<name>A0A9Q8ZH58_CURCL</name>
<dbReference type="AlphaFoldDB" id="A0A9Q8ZH58"/>
<evidence type="ECO:0000313" key="1">
    <source>
        <dbReference type="EMBL" id="USP81872.1"/>
    </source>
</evidence>
<proteinExistence type="predicted"/>
<dbReference type="OrthoDB" id="3783451at2759"/>
<organism evidence="1 2">
    <name type="scientific">Curvularia clavata</name>
    <dbReference type="NCBI Taxonomy" id="95742"/>
    <lineage>
        <taxon>Eukaryota</taxon>
        <taxon>Fungi</taxon>
        <taxon>Dikarya</taxon>
        <taxon>Ascomycota</taxon>
        <taxon>Pezizomycotina</taxon>
        <taxon>Dothideomycetes</taxon>
        <taxon>Pleosporomycetidae</taxon>
        <taxon>Pleosporales</taxon>
        <taxon>Pleosporineae</taxon>
        <taxon>Pleosporaceae</taxon>
        <taxon>Curvularia</taxon>
    </lineage>
</organism>
<dbReference type="Proteomes" id="UP001056012">
    <property type="component" value="Chromosome 7"/>
</dbReference>